<accession>A0A5C7IGV2</accession>
<keyword evidence="2" id="KW-1185">Reference proteome</keyword>
<dbReference type="Gene3D" id="3.30.70.100">
    <property type="match status" value="1"/>
</dbReference>
<dbReference type="EMBL" id="VAHF01000002">
    <property type="protein sequence ID" value="TXG68275.1"/>
    <property type="molecule type" value="Genomic_DNA"/>
</dbReference>
<dbReference type="PANTHER" id="PTHR46371">
    <property type="entry name" value="OS04G0464100 PROTEIN"/>
    <property type="match status" value="1"/>
</dbReference>
<name>A0A5C7IGV2_9ROSI</name>
<dbReference type="Proteomes" id="UP000323000">
    <property type="component" value="Chromosome 2"/>
</dbReference>
<evidence type="ECO:0000313" key="1">
    <source>
        <dbReference type="EMBL" id="TXG68275.1"/>
    </source>
</evidence>
<sequence>MQHQKNTCKTEVVIKVPVHSQKCRSKAMQIAVGASGVESSAFLKGDDKDQIEVTRDGIDEAKLTKLLKRNLGMRFWKVSVLPRATVGVLGTLTTAAPSCEIQMLQMPDIIIS</sequence>
<organism evidence="1 2">
    <name type="scientific">Acer yangbiense</name>
    <dbReference type="NCBI Taxonomy" id="1000413"/>
    <lineage>
        <taxon>Eukaryota</taxon>
        <taxon>Viridiplantae</taxon>
        <taxon>Streptophyta</taxon>
        <taxon>Embryophyta</taxon>
        <taxon>Tracheophyta</taxon>
        <taxon>Spermatophyta</taxon>
        <taxon>Magnoliopsida</taxon>
        <taxon>eudicotyledons</taxon>
        <taxon>Gunneridae</taxon>
        <taxon>Pentapetalae</taxon>
        <taxon>rosids</taxon>
        <taxon>malvids</taxon>
        <taxon>Sapindales</taxon>
        <taxon>Sapindaceae</taxon>
        <taxon>Hippocastanoideae</taxon>
        <taxon>Acereae</taxon>
        <taxon>Acer</taxon>
    </lineage>
</organism>
<comment type="caution">
    <text evidence="1">The sequence shown here is derived from an EMBL/GenBank/DDBJ whole genome shotgun (WGS) entry which is preliminary data.</text>
</comment>
<reference evidence="2" key="1">
    <citation type="journal article" date="2019" name="Gigascience">
        <title>De novo genome assembly of the endangered Acer yangbiense, a plant species with extremely small populations endemic to Yunnan Province, China.</title>
        <authorList>
            <person name="Yang J."/>
            <person name="Wariss H.M."/>
            <person name="Tao L."/>
            <person name="Zhang R."/>
            <person name="Yun Q."/>
            <person name="Hollingsworth P."/>
            <person name="Dao Z."/>
            <person name="Luo G."/>
            <person name="Guo H."/>
            <person name="Ma Y."/>
            <person name="Sun W."/>
        </authorList>
    </citation>
    <scope>NUCLEOTIDE SEQUENCE [LARGE SCALE GENOMIC DNA]</scope>
    <source>
        <strain evidence="2">cv. Malutang</strain>
    </source>
</reference>
<dbReference type="AlphaFoldDB" id="A0A5C7IGV2"/>
<dbReference type="InterPro" id="IPR044296">
    <property type="entry name" value="HIPP46"/>
</dbReference>
<evidence type="ECO:0000313" key="2">
    <source>
        <dbReference type="Proteomes" id="UP000323000"/>
    </source>
</evidence>
<dbReference type="OrthoDB" id="692882at2759"/>
<gene>
    <name evidence="1" type="ORF">EZV62_003210</name>
</gene>
<proteinExistence type="predicted"/>
<protein>
    <recommendedName>
        <fullName evidence="3">HMA domain-containing protein</fullName>
    </recommendedName>
</protein>
<evidence type="ECO:0008006" key="3">
    <source>
        <dbReference type="Google" id="ProtNLM"/>
    </source>
</evidence>